<name>A0A9J6ZVN9_9GAMM</name>
<feature type="transmembrane region" description="Helical" evidence="1">
    <location>
        <begin position="20"/>
        <end position="40"/>
    </location>
</feature>
<evidence type="ECO:0000313" key="3">
    <source>
        <dbReference type="Proteomes" id="UP001056649"/>
    </source>
</evidence>
<proteinExistence type="predicted"/>
<dbReference type="EMBL" id="CP090569">
    <property type="protein sequence ID" value="USF86813.1"/>
    <property type="molecule type" value="Genomic_DNA"/>
</dbReference>
<evidence type="ECO:0000313" key="2">
    <source>
        <dbReference type="EMBL" id="USF86813.1"/>
    </source>
</evidence>
<protein>
    <submittedName>
        <fullName evidence="2">DUF4381 domain-containing protein</fullName>
    </submittedName>
</protein>
<dbReference type="Proteomes" id="UP001056649">
    <property type="component" value="Chromosome"/>
</dbReference>
<keyword evidence="1" id="KW-0812">Transmembrane</keyword>
<keyword evidence="1" id="KW-1133">Transmembrane helix</keyword>
<dbReference type="InterPro" id="IPR025489">
    <property type="entry name" value="DUF4381"/>
</dbReference>
<reference evidence="2" key="1">
    <citation type="journal article" date="2022" name="Mol. Ecol. Resour.">
        <title>The complete and closed genome of the facultative generalist Candidatus Endoriftia persephone from deep-sea hydrothermal vents.</title>
        <authorList>
            <person name="de Oliveira A.L."/>
            <person name="Srivastava A."/>
            <person name="Espada-Hinojosa S."/>
            <person name="Bright M."/>
        </authorList>
    </citation>
    <scope>NUCLEOTIDE SEQUENCE</scope>
    <source>
        <strain evidence="2">Tica-EPR-9o50.N</strain>
    </source>
</reference>
<keyword evidence="1" id="KW-0472">Membrane</keyword>
<dbReference type="RefSeq" id="WP_006475591.1">
    <property type="nucleotide sequence ID" value="NZ_CP090569.1"/>
</dbReference>
<accession>A0A9J6ZVN9</accession>
<gene>
    <name evidence="2" type="ORF">L0Y14_11785</name>
</gene>
<evidence type="ECO:0000256" key="1">
    <source>
        <dbReference type="SAM" id="Phobius"/>
    </source>
</evidence>
<keyword evidence="3" id="KW-1185">Reference proteome</keyword>
<dbReference type="Pfam" id="PF14316">
    <property type="entry name" value="DUF4381"/>
    <property type="match status" value="1"/>
</dbReference>
<dbReference type="KEGG" id="eps:L0Y14_11785"/>
<sequence length="160" mass="18586">MEGLRDIHSIDPAPWWPPGPGWWLLLLGLLLAGLLSWWWWRQRRLYPLGRWQRDARRQLLQLRRKLHSHTSKEVAAELSELLRRIAIARCGRKNTAALSGQRWLLWLQQNDPSGFDWPGQGALLLHLPYAPPGKSVDQATIRRLIDAALRWLSSEEACHV</sequence>
<organism evidence="2 3">
    <name type="scientific">Candidatus Endoriftia persephonae</name>
    <dbReference type="NCBI Taxonomy" id="393765"/>
    <lineage>
        <taxon>Bacteria</taxon>
        <taxon>Pseudomonadati</taxon>
        <taxon>Pseudomonadota</taxon>
        <taxon>Gammaproteobacteria</taxon>
        <taxon>Chromatiales</taxon>
        <taxon>Sedimenticolaceae</taxon>
        <taxon>Candidatus Endoriftia</taxon>
    </lineage>
</organism>
<dbReference type="AlphaFoldDB" id="A0A9J6ZVN9"/>